<evidence type="ECO:0000256" key="11">
    <source>
        <dbReference type="ARBA" id="ARBA00047944"/>
    </source>
</evidence>
<gene>
    <name evidence="15" type="ORF">OHM77_06560</name>
</gene>
<dbReference type="SUPFAM" id="SSF75217">
    <property type="entry name" value="alpha/beta knot"/>
    <property type="match status" value="1"/>
</dbReference>
<dbReference type="Proteomes" id="UP001234916">
    <property type="component" value="Chromosome"/>
</dbReference>
<keyword evidence="9 12" id="KW-0949">S-adenosyl-L-methionine</keyword>
<comment type="similarity">
    <text evidence="2 12">Belongs to the RNA methyltransferase RsmE family.</text>
</comment>
<dbReference type="InterPro" id="IPR029026">
    <property type="entry name" value="tRNA_m1G_MTases_N"/>
</dbReference>
<evidence type="ECO:0000256" key="10">
    <source>
        <dbReference type="ARBA" id="ARBA00025699"/>
    </source>
</evidence>
<evidence type="ECO:0000256" key="2">
    <source>
        <dbReference type="ARBA" id="ARBA00005528"/>
    </source>
</evidence>
<organism evidence="15">
    <name type="scientific">Candidatus Nitricoxidivorans perseverans</name>
    <dbReference type="NCBI Taxonomy" id="2975601"/>
    <lineage>
        <taxon>Bacteria</taxon>
        <taxon>Pseudomonadati</taxon>
        <taxon>Pseudomonadota</taxon>
        <taxon>Betaproteobacteria</taxon>
        <taxon>Nitrosomonadales</taxon>
        <taxon>Sterolibacteriaceae</taxon>
        <taxon>Candidatus Nitricoxidivorans</taxon>
    </lineage>
</organism>
<dbReference type="AlphaFoldDB" id="A0AA49FMN8"/>
<dbReference type="EMBL" id="CP107246">
    <property type="protein sequence ID" value="WIM06922.1"/>
    <property type="molecule type" value="Genomic_DNA"/>
</dbReference>
<dbReference type="PANTHER" id="PTHR30027:SF3">
    <property type="entry name" value="16S RRNA (URACIL(1498)-N(3))-METHYLTRANSFERASE"/>
    <property type="match status" value="1"/>
</dbReference>
<evidence type="ECO:0000313" key="15">
    <source>
        <dbReference type="EMBL" id="WIM06922.1"/>
    </source>
</evidence>
<feature type="domain" description="Ribosomal RNA small subunit methyltransferase E PUA-like" evidence="14">
    <location>
        <begin position="24"/>
        <end position="63"/>
    </location>
</feature>
<dbReference type="PANTHER" id="PTHR30027">
    <property type="entry name" value="RIBOSOMAL RNA SMALL SUBUNIT METHYLTRANSFERASE E"/>
    <property type="match status" value="1"/>
</dbReference>
<dbReference type="InterPro" id="IPR015947">
    <property type="entry name" value="PUA-like_sf"/>
</dbReference>
<sequence>MITRIHCPQGLAPGASVALPAVAAHHVARVLRLREGDPLVLFDGRGGEWTAAIAHIRKDEVHAALGSFDGVDREPPLDVTLVQAVPAADKMDWIVQKCTELGVAAIRPVAAKRSVIRLSGERMERRVRHWCGVAVAACEQCGRNRVPAVAPIVDLPQYLASLPEDNGMRLLLAPEAGRRVAELRPPAGPVTLLAGPEGGFDGDELLAAASVGFQAVTLGPRVLRTETAGLAAVAAMMALWGDF</sequence>
<feature type="domain" description="Ribosomal RNA small subunit methyltransferase E methyltransferase" evidence="13">
    <location>
        <begin position="74"/>
        <end position="237"/>
    </location>
</feature>
<dbReference type="KEGG" id="npv:OHM77_06560"/>
<evidence type="ECO:0000259" key="13">
    <source>
        <dbReference type="Pfam" id="PF04452"/>
    </source>
</evidence>
<dbReference type="Pfam" id="PF20260">
    <property type="entry name" value="PUA_4"/>
    <property type="match status" value="1"/>
</dbReference>
<dbReference type="PIRSF" id="PIRSF015601">
    <property type="entry name" value="MTase_slr0722"/>
    <property type="match status" value="1"/>
</dbReference>
<dbReference type="GO" id="GO:0070042">
    <property type="term" value="F:rRNA (uridine-N3-)-methyltransferase activity"/>
    <property type="evidence" value="ECO:0007669"/>
    <property type="project" value="TreeGrafter"/>
</dbReference>
<evidence type="ECO:0000256" key="5">
    <source>
        <dbReference type="ARBA" id="ARBA00022490"/>
    </source>
</evidence>
<keyword evidence="8 12" id="KW-0808">Transferase</keyword>
<dbReference type="GO" id="GO:0005737">
    <property type="term" value="C:cytoplasm"/>
    <property type="evidence" value="ECO:0007669"/>
    <property type="project" value="UniProtKB-SubCell"/>
</dbReference>
<proteinExistence type="inferred from homology"/>
<evidence type="ECO:0000256" key="12">
    <source>
        <dbReference type="PIRNR" id="PIRNR015601"/>
    </source>
</evidence>
<dbReference type="SUPFAM" id="SSF88697">
    <property type="entry name" value="PUA domain-like"/>
    <property type="match status" value="1"/>
</dbReference>
<reference evidence="15" key="1">
    <citation type="journal article" date="2023" name="Nat. Microbiol.">
        <title>Enrichment and characterization of a nitric oxide-reducing microbial community in a continuous bioreactor.</title>
        <authorList>
            <person name="Garrido-Amador P."/>
            <person name="Stortenbeker N."/>
            <person name="Wessels H.J.C.T."/>
            <person name="Speth D.R."/>
            <person name="Garcia-Heredia I."/>
            <person name="Kartal B."/>
        </authorList>
    </citation>
    <scope>NUCLEOTIDE SEQUENCE</scope>
    <source>
        <strain evidence="15">MAG1</strain>
    </source>
</reference>
<comment type="subcellular location">
    <subcellularLocation>
        <location evidence="1 12">Cytoplasm</location>
    </subcellularLocation>
</comment>
<dbReference type="EC" id="2.1.1.193" evidence="3 12"/>
<dbReference type="GO" id="GO:0070475">
    <property type="term" value="P:rRNA base methylation"/>
    <property type="evidence" value="ECO:0007669"/>
    <property type="project" value="TreeGrafter"/>
</dbReference>
<evidence type="ECO:0000256" key="6">
    <source>
        <dbReference type="ARBA" id="ARBA00022552"/>
    </source>
</evidence>
<keyword evidence="6 12" id="KW-0698">rRNA processing</keyword>
<dbReference type="CDD" id="cd18084">
    <property type="entry name" value="RsmE-like"/>
    <property type="match status" value="1"/>
</dbReference>
<name>A0AA49FMN8_9PROT</name>
<keyword evidence="7 12" id="KW-0489">Methyltransferase</keyword>
<accession>A0AA49FMN8</accession>
<dbReference type="Gene3D" id="2.40.240.20">
    <property type="entry name" value="Hypothetical PUA domain-like, domain 1"/>
    <property type="match status" value="1"/>
</dbReference>
<dbReference type="InterPro" id="IPR006700">
    <property type="entry name" value="RsmE"/>
</dbReference>
<dbReference type="Pfam" id="PF04452">
    <property type="entry name" value="Methyltrans_RNA"/>
    <property type="match status" value="1"/>
</dbReference>
<dbReference type="NCBIfam" id="TIGR00046">
    <property type="entry name" value="RsmE family RNA methyltransferase"/>
    <property type="match status" value="1"/>
</dbReference>
<evidence type="ECO:0000256" key="9">
    <source>
        <dbReference type="ARBA" id="ARBA00022691"/>
    </source>
</evidence>
<comment type="function">
    <text evidence="10 12">Specifically methylates the N3 position of the uracil ring of uridine 1498 (m3U1498) in 16S rRNA. Acts on the fully assembled 30S ribosomal subunit.</text>
</comment>
<evidence type="ECO:0000256" key="3">
    <source>
        <dbReference type="ARBA" id="ARBA00012328"/>
    </source>
</evidence>
<evidence type="ECO:0000256" key="4">
    <source>
        <dbReference type="ARBA" id="ARBA00013673"/>
    </source>
</evidence>
<dbReference type="InterPro" id="IPR046887">
    <property type="entry name" value="RsmE_PUA-like"/>
</dbReference>
<evidence type="ECO:0000256" key="1">
    <source>
        <dbReference type="ARBA" id="ARBA00004496"/>
    </source>
</evidence>
<dbReference type="Gene3D" id="3.40.1280.10">
    <property type="match status" value="1"/>
</dbReference>
<evidence type="ECO:0000256" key="7">
    <source>
        <dbReference type="ARBA" id="ARBA00022603"/>
    </source>
</evidence>
<evidence type="ECO:0000256" key="8">
    <source>
        <dbReference type="ARBA" id="ARBA00022679"/>
    </source>
</evidence>
<dbReference type="InterPro" id="IPR046886">
    <property type="entry name" value="RsmE_MTase_dom"/>
</dbReference>
<dbReference type="InterPro" id="IPR029028">
    <property type="entry name" value="Alpha/beta_knot_MTases"/>
</dbReference>
<protein>
    <recommendedName>
        <fullName evidence="4 12">Ribosomal RNA small subunit methyltransferase E</fullName>
        <ecNumber evidence="3 12">2.1.1.193</ecNumber>
    </recommendedName>
</protein>
<dbReference type="NCBIfam" id="NF008692">
    <property type="entry name" value="PRK11713.1-5"/>
    <property type="match status" value="1"/>
</dbReference>
<comment type="catalytic activity">
    <reaction evidence="11 12">
        <text>uridine(1498) in 16S rRNA + S-adenosyl-L-methionine = N(3)-methyluridine(1498) in 16S rRNA + S-adenosyl-L-homocysteine + H(+)</text>
        <dbReference type="Rhea" id="RHEA:42920"/>
        <dbReference type="Rhea" id="RHEA-COMP:10283"/>
        <dbReference type="Rhea" id="RHEA-COMP:10284"/>
        <dbReference type="ChEBI" id="CHEBI:15378"/>
        <dbReference type="ChEBI" id="CHEBI:57856"/>
        <dbReference type="ChEBI" id="CHEBI:59789"/>
        <dbReference type="ChEBI" id="CHEBI:65315"/>
        <dbReference type="ChEBI" id="CHEBI:74502"/>
        <dbReference type="EC" id="2.1.1.193"/>
    </reaction>
</comment>
<keyword evidence="5 12" id="KW-0963">Cytoplasm</keyword>
<evidence type="ECO:0000259" key="14">
    <source>
        <dbReference type="Pfam" id="PF20260"/>
    </source>
</evidence>